<dbReference type="GO" id="GO:0015074">
    <property type="term" value="P:DNA integration"/>
    <property type="evidence" value="ECO:0007669"/>
    <property type="project" value="InterPro"/>
</dbReference>
<comment type="caution">
    <text evidence="2">The sequence shown here is derived from an EMBL/GenBank/DDBJ whole genome shotgun (WGS) entry which is preliminary data.</text>
</comment>
<dbReference type="SUPFAM" id="SSF56349">
    <property type="entry name" value="DNA breaking-rejoining enzymes"/>
    <property type="match status" value="1"/>
</dbReference>
<dbReference type="Gene3D" id="1.10.443.10">
    <property type="entry name" value="Intergrase catalytic core"/>
    <property type="match status" value="1"/>
</dbReference>
<dbReference type="PANTHER" id="PTHR33050:SF7">
    <property type="entry name" value="RIBONUCLEASE H"/>
    <property type="match status" value="1"/>
</dbReference>
<name>A0A225WSP9_9STRA</name>
<keyword evidence="3" id="KW-1185">Reference proteome</keyword>
<reference evidence="3" key="1">
    <citation type="submission" date="2017-03" db="EMBL/GenBank/DDBJ databases">
        <title>Phytopthora megakarya and P. palmivora, two closely related causual agents of cacao black pod achieved similar genome size and gene model numbers by different mechanisms.</title>
        <authorList>
            <person name="Ali S."/>
            <person name="Shao J."/>
            <person name="Larry D.J."/>
            <person name="Kronmiller B."/>
            <person name="Shen D."/>
            <person name="Strem M.D."/>
            <person name="Melnick R.L."/>
            <person name="Guiltinan M.J."/>
            <person name="Tyler B.M."/>
            <person name="Meinhardt L.W."/>
            <person name="Bailey B.A."/>
        </authorList>
    </citation>
    <scope>NUCLEOTIDE SEQUENCE [LARGE SCALE GENOMIC DNA]</scope>
    <source>
        <strain evidence="3">zdho120</strain>
    </source>
</reference>
<sequence>MVVNMDTALRWSELRFSPFGCVPKKGVDPEVEARLIHDLSWPDSTSTNACSIQEELPDLIFVPVRLLAQRIEDLAASDPGKPIKMLKGDVKWAFRNIPVAARLAAHFSGTCTGNEAVIDLALPFGWTGSPAHYSTFGEAISFMVSRESPNSLDPRNLDKEPFFAYVWVDDHILLEIDRDQRLAHAEAALKLSMMAALGPNAINDKKFSTWSSQLEALGLTWDTETRVVSMPADKIDKALARISKVLSTKRICKHQLEKLLGSLRHVGLCCRASRAFIQRLHYTWKKASKFVKINLNASVCEDLYWIQAILKRGGMNRVSTSIIAGTIDIDVNLFMDASNSGLCVLYPAAREYIRVHFDTEEISAISITTDETNSVFSINVREALSAVFATIVWGPRWSRIARTRGVPVHARCWIDNTSAVSWIKRHFSSNSYGQELMRVLSCNSSPFPENLQHQLTELQWRSLADTTRKVYLGTWRQWCSFCARTGVPCLLPEHELALQGMRRLSAPRRERTPVSFAMLKAIFHATKWSSTQHRVICGAAVLGFFFCLRGAEYLSSSSKRHRYCLQVGDVSVVDDRGKTTTTFQCATTVTICLRGSKTDQTGKTTTRSLQKSGRAPICPVFAALLLLRNAELLKLSTNMPICSTARNRMVTAECMTTILRKAAVVCDVDPSLVSTHSLRVGGATALHAAGVNTDTIRMHGRWSSDAYQVYLRQGDAASLQLSQRMTAESVRST</sequence>
<accession>A0A225WSP9</accession>
<organism evidence="2 3">
    <name type="scientific">Phytophthora megakarya</name>
    <dbReference type="NCBI Taxonomy" id="4795"/>
    <lineage>
        <taxon>Eukaryota</taxon>
        <taxon>Sar</taxon>
        <taxon>Stramenopiles</taxon>
        <taxon>Oomycota</taxon>
        <taxon>Peronosporomycetes</taxon>
        <taxon>Peronosporales</taxon>
        <taxon>Peronosporaceae</taxon>
        <taxon>Phytophthora</taxon>
    </lineage>
</organism>
<protein>
    <recommendedName>
        <fullName evidence="4">Tyr recombinase domain-containing protein</fullName>
    </recommendedName>
</protein>
<dbReference type="InterPro" id="IPR011010">
    <property type="entry name" value="DNA_brk_join_enz"/>
</dbReference>
<dbReference type="EMBL" id="NBNE01000357">
    <property type="protein sequence ID" value="OWZ20138.1"/>
    <property type="molecule type" value="Genomic_DNA"/>
</dbReference>
<dbReference type="PANTHER" id="PTHR33050">
    <property type="entry name" value="REVERSE TRANSCRIPTASE DOMAIN-CONTAINING PROTEIN"/>
    <property type="match status" value="1"/>
</dbReference>
<keyword evidence="1" id="KW-0233">DNA recombination</keyword>
<evidence type="ECO:0000313" key="3">
    <source>
        <dbReference type="Proteomes" id="UP000198211"/>
    </source>
</evidence>
<dbReference type="OrthoDB" id="129365at2759"/>
<dbReference type="GO" id="GO:0006310">
    <property type="term" value="P:DNA recombination"/>
    <property type="evidence" value="ECO:0007669"/>
    <property type="project" value="UniProtKB-KW"/>
</dbReference>
<dbReference type="GO" id="GO:0003677">
    <property type="term" value="F:DNA binding"/>
    <property type="evidence" value="ECO:0007669"/>
    <property type="project" value="InterPro"/>
</dbReference>
<dbReference type="InterPro" id="IPR013762">
    <property type="entry name" value="Integrase-like_cat_sf"/>
</dbReference>
<gene>
    <name evidence="2" type="ORF">PHMEG_0005497</name>
</gene>
<evidence type="ECO:0000256" key="1">
    <source>
        <dbReference type="ARBA" id="ARBA00023172"/>
    </source>
</evidence>
<dbReference type="InterPro" id="IPR052055">
    <property type="entry name" value="Hepadnavirus_pol/RT"/>
</dbReference>
<proteinExistence type="predicted"/>
<dbReference type="Proteomes" id="UP000198211">
    <property type="component" value="Unassembled WGS sequence"/>
</dbReference>
<dbReference type="InterPro" id="IPR043502">
    <property type="entry name" value="DNA/RNA_pol_sf"/>
</dbReference>
<dbReference type="SUPFAM" id="SSF56672">
    <property type="entry name" value="DNA/RNA polymerases"/>
    <property type="match status" value="1"/>
</dbReference>
<dbReference type="AlphaFoldDB" id="A0A225WSP9"/>
<evidence type="ECO:0000313" key="2">
    <source>
        <dbReference type="EMBL" id="OWZ20138.1"/>
    </source>
</evidence>
<evidence type="ECO:0008006" key="4">
    <source>
        <dbReference type="Google" id="ProtNLM"/>
    </source>
</evidence>